<evidence type="ECO:0000313" key="4">
    <source>
        <dbReference type="Proteomes" id="UP000308901"/>
    </source>
</evidence>
<dbReference type="PANTHER" id="PTHR43228">
    <property type="entry name" value="TWO-COMPONENT RESPONSE REGULATOR"/>
    <property type="match status" value="1"/>
</dbReference>
<accession>A0A5R8Y1X5</accession>
<dbReference type="EMBL" id="VANU01000003">
    <property type="protein sequence ID" value="TLP38394.1"/>
    <property type="molecule type" value="Genomic_DNA"/>
</dbReference>
<feature type="domain" description="Response regulatory" evidence="2">
    <location>
        <begin position="13"/>
        <end position="127"/>
    </location>
</feature>
<dbReference type="SUPFAM" id="SSF52172">
    <property type="entry name" value="CheY-like"/>
    <property type="match status" value="1"/>
</dbReference>
<dbReference type="Pfam" id="PF00072">
    <property type="entry name" value="Response_reg"/>
    <property type="match status" value="1"/>
</dbReference>
<name>A0A5R8Y1X5_9BACT</name>
<dbReference type="InterPro" id="IPR052048">
    <property type="entry name" value="ST_Response_Regulator"/>
</dbReference>
<comment type="caution">
    <text evidence="3">The sequence shown here is derived from an EMBL/GenBank/DDBJ whole genome shotgun (WGS) entry which is preliminary data.</text>
</comment>
<dbReference type="InterPro" id="IPR011006">
    <property type="entry name" value="CheY-like_superfamily"/>
</dbReference>
<dbReference type="InterPro" id="IPR001789">
    <property type="entry name" value="Sig_transdc_resp-reg_receiver"/>
</dbReference>
<dbReference type="PROSITE" id="PS50110">
    <property type="entry name" value="RESPONSE_REGULATORY"/>
    <property type="match status" value="1"/>
</dbReference>
<dbReference type="AlphaFoldDB" id="A0A5R8Y1X5"/>
<keyword evidence="1" id="KW-0597">Phosphoprotein</keyword>
<dbReference type="OrthoDB" id="9787818at2"/>
<gene>
    <name evidence="3" type="ORF">FDK22_07940</name>
</gene>
<reference evidence="3 4" key="1">
    <citation type="submission" date="2019-05" db="EMBL/GenBank/DDBJ databases">
        <title>Arcobacter sp. nov., isolated from sea sediment.</title>
        <authorList>
            <person name="Kim W."/>
        </authorList>
    </citation>
    <scope>NUCLEOTIDE SEQUENCE [LARGE SCALE GENOMIC DNA]</scope>
    <source>
        <strain evidence="3 4">CAU 1517</strain>
    </source>
</reference>
<evidence type="ECO:0000313" key="3">
    <source>
        <dbReference type="EMBL" id="TLP38394.1"/>
    </source>
</evidence>
<keyword evidence="4" id="KW-1185">Reference proteome</keyword>
<protein>
    <submittedName>
        <fullName evidence="3">Response regulator</fullName>
    </submittedName>
</protein>
<feature type="modified residue" description="4-aspartylphosphate" evidence="1">
    <location>
        <position position="62"/>
    </location>
</feature>
<dbReference type="PANTHER" id="PTHR43228:SF1">
    <property type="entry name" value="TWO-COMPONENT RESPONSE REGULATOR ARR22"/>
    <property type="match status" value="1"/>
</dbReference>
<organism evidence="3 4">
    <name type="scientific">Arcobacter arenosus</name>
    <dbReference type="NCBI Taxonomy" id="2576037"/>
    <lineage>
        <taxon>Bacteria</taxon>
        <taxon>Pseudomonadati</taxon>
        <taxon>Campylobacterota</taxon>
        <taxon>Epsilonproteobacteria</taxon>
        <taxon>Campylobacterales</taxon>
        <taxon>Arcobacteraceae</taxon>
        <taxon>Arcobacter</taxon>
    </lineage>
</organism>
<dbReference type="Gene3D" id="3.40.50.2300">
    <property type="match status" value="1"/>
</dbReference>
<dbReference type="GO" id="GO:0000160">
    <property type="term" value="P:phosphorelay signal transduction system"/>
    <property type="evidence" value="ECO:0007669"/>
    <property type="project" value="InterPro"/>
</dbReference>
<dbReference type="RefSeq" id="WP_138152388.1">
    <property type="nucleotide sequence ID" value="NZ_VANU01000003.1"/>
</dbReference>
<sequence>MKKVDKSLFENLTVLYVEDDDMTVEEISFFLKKYVKKLLIAKNGQEGIDLFKAHKPNIVISDIQMPIKNGLDMCEEILKIEEDFPIVLTSAYSDGDYLIKAIELGIEKYLLKPINMIEMLAVIQKSLNLGKQNKLCDDFDDYVQFLLDSNPSFMFILHGEEIEYANKNFLKQLGHENINSLKEASKLCKDIFTLENLEEDENWIDYIVKNSDKSHLISVKKTGHNLKSEFFVTHKYFKSTNKSVLIFIDTQEQKLKKIENITNQILNKNLEKKDYINGLEKINKICAL</sequence>
<evidence type="ECO:0000259" key="2">
    <source>
        <dbReference type="PROSITE" id="PS50110"/>
    </source>
</evidence>
<proteinExistence type="predicted"/>
<dbReference type="Proteomes" id="UP000308901">
    <property type="component" value="Unassembled WGS sequence"/>
</dbReference>
<evidence type="ECO:0000256" key="1">
    <source>
        <dbReference type="PROSITE-ProRule" id="PRU00169"/>
    </source>
</evidence>
<dbReference type="SMART" id="SM00448">
    <property type="entry name" value="REC"/>
    <property type="match status" value="1"/>
</dbReference>